<name>A0A0N5A0R7_PARTI</name>
<evidence type="ECO:0000313" key="1">
    <source>
        <dbReference type="Proteomes" id="UP000038045"/>
    </source>
</evidence>
<dbReference type="Proteomes" id="UP000038045">
    <property type="component" value="Unplaced"/>
</dbReference>
<evidence type="ECO:0000313" key="2">
    <source>
        <dbReference type="WBParaSite" id="PTRK_0001507300.1"/>
    </source>
</evidence>
<reference evidence="2" key="1">
    <citation type="submission" date="2017-02" db="UniProtKB">
        <authorList>
            <consortium name="WormBaseParasite"/>
        </authorList>
    </citation>
    <scope>IDENTIFICATION</scope>
</reference>
<proteinExistence type="predicted"/>
<dbReference type="AlphaFoldDB" id="A0A0N5A0R7"/>
<sequence length="101" mass="11577">MTLKDELFNIILKANCVKFVETNDRAMGPRKIKKFVEKKIEKPETDVEDSNSVGIIEDEEIQVIQQQGCGELSLENEVYNLCSIISNKLLRLRKRICSPAH</sequence>
<organism evidence="1 2">
    <name type="scientific">Parastrongyloides trichosuri</name>
    <name type="common">Possum-specific nematode worm</name>
    <dbReference type="NCBI Taxonomy" id="131310"/>
    <lineage>
        <taxon>Eukaryota</taxon>
        <taxon>Metazoa</taxon>
        <taxon>Ecdysozoa</taxon>
        <taxon>Nematoda</taxon>
        <taxon>Chromadorea</taxon>
        <taxon>Rhabditida</taxon>
        <taxon>Tylenchina</taxon>
        <taxon>Panagrolaimomorpha</taxon>
        <taxon>Strongyloidoidea</taxon>
        <taxon>Strongyloididae</taxon>
        <taxon>Parastrongyloides</taxon>
    </lineage>
</organism>
<accession>A0A0N5A0R7</accession>
<dbReference type="WBParaSite" id="PTRK_0001507300.1">
    <property type="protein sequence ID" value="PTRK_0001507300.1"/>
    <property type="gene ID" value="PTRK_0001507300"/>
</dbReference>
<keyword evidence="1" id="KW-1185">Reference proteome</keyword>
<protein>
    <submittedName>
        <fullName evidence="2">Uncharacterized protein</fullName>
    </submittedName>
</protein>